<reference evidence="3" key="1">
    <citation type="submission" date="2020-11" db="EMBL/GenBank/DDBJ databases">
        <authorList>
            <person name="Tran Van P."/>
        </authorList>
    </citation>
    <scope>NUCLEOTIDE SEQUENCE</scope>
</reference>
<feature type="compositionally biased region" description="Acidic residues" evidence="1">
    <location>
        <begin position="47"/>
        <end position="56"/>
    </location>
</feature>
<keyword evidence="2" id="KW-0732">Signal</keyword>
<keyword evidence="4" id="KW-1185">Reference proteome</keyword>
<proteinExistence type="predicted"/>
<name>A0A7R9C026_9CRUS</name>
<accession>A0A7R9C026</accession>
<organism evidence="3">
    <name type="scientific">Notodromas monacha</name>
    <dbReference type="NCBI Taxonomy" id="399045"/>
    <lineage>
        <taxon>Eukaryota</taxon>
        <taxon>Metazoa</taxon>
        <taxon>Ecdysozoa</taxon>
        <taxon>Arthropoda</taxon>
        <taxon>Crustacea</taxon>
        <taxon>Oligostraca</taxon>
        <taxon>Ostracoda</taxon>
        <taxon>Podocopa</taxon>
        <taxon>Podocopida</taxon>
        <taxon>Cypridocopina</taxon>
        <taxon>Cypridoidea</taxon>
        <taxon>Cyprididae</taxon>
        <taxon>Notodromas</taxon>
    </lineage>
</organism>
<dbReference type="EMBL" id="CAJPEX010007770">
    <property type="protein sequence ID" value="CAG0924473.1"/>
    <property type="molecule type" value="Genomic_DNA"/>
</dbReference>
<sequence length="166" mass="18846">MKSFVQNSLVAFVFVAVMSVTFVVCDDSYDEVSSPPGFVTDGHAPGEDDPGSEDFSEPSYTNEDGESDPVDDTGSQEIGLDANRRKREFGAREKYIFRVNNDDVRRKRQSSYGYQHRPSNTYSTTPYTTTYQTYSTTYPRYSTTTARYLYSTPGYNQQRPSNGYSR</sequence>
<feature type="region of interest" description="Disordered" evidence="1">
    <location>
        <begin position="107"/>
        <end position="126"/>
    </location>
</feature>
<evidence type="ECO:0000256" key="2">
    <source>
        <dbReference type="SAM" id="SignalP"/>
    </source>
</evidence>
<dbReference type="Proteomes" id="UP000678499">
    <property type="component" value="Unassembled WGS sequence"/>
</dbReference>
<evidence type="ECO:0000256" key="1">
    <source>
        <dbReference type="SAM" id="MobiDB-lite"/>
    </source>
</evidence>
<evidence type="ECO:0000313" key="3">
    <source>
        <dbReference type="EMBL" id="CAD7284321.1"/>
    </source>
</evidence>
<protein>
    <submittedName>
        <fullName evidence="3">Uncharacterized protein</fullName>
    </submittedName>
</protein>
<feature type="region of interest" description="Disordered" evidence="1">
    <location>
        <begin position="35"/>
        <end position="85"/>
    </location>
</feature>
<feature type="chain" id="PRO_5036210430" evidence="2">
    <location>
        <begin position="26"/>
        <end position="166"/>
    </location>
</feature>
<dbReference type="AlphaFoldDB" id="A0A7R9C026"/>
<dbReference type="EMBL" id="OA889807">
    <property type="protein sequence ID" value="CAD7284321.1"/>
    <property type="molecule type" value="Genomic_DNA"/>
</dbReference>
<feature type="compositionally biased region" description="Low complexity" evidence="1">
    <location>
        <begin position="117"/>
        <end position="126"/>
    </location>
</feature>
<gene>
    <name evidence="3" type="ORF">NMOB1V02_LOCUS11928</name>
</gene>
<feature type="signal peptide" evidence="2">
    <location>
        <begin position="1"/>
        <end position="25"/>
    </location>
</feature>
<evidence type="ECO:0000313" key="4">
    <source>
        <dbReference type="Proteomes" id="UP000678499"/>
    </source>
</evidence>